<dbReference type="SUPFAM" id="SSF89919">
    <property type="entry name" value="Ribosome-binding factor A, RbfA"/>
    <property type="match status" value="1"/>
</dbReference>
<evidence type="ECO:0000256" key="1">
    <source>
        <dbReference type="ARBA" id="ARBA00022517"/>
    </source>
</evidence>
<dbReference type="Pfam" id="PF02033">
    <property type="entry name" value="RBFA"/>
    <property type="match status" value="1"/>
</dbReference>
<sequence length="119" mass="13896">MKTVSKERLQSLIQEKLALIIEKEMNDNALHRISITDVVLSGDERTAKVYYDMYGDESAMEAVHIKLEKLKGYIRNKLGKTMKIRRLPDIIFERDTRMEMEEKIEKIIHGDDNGQQLDS</sequence>
<name>A0A660S970_UNCT6</name>
<keyword evidence="2" id="KW-0963">Cytoplasm</keyword>
<reference evidence="3 4" key="1">
    <citation type="submission" date="2018-06" db="EMBL/GenBank/DDBJ databases">
        <title>Extensive metabolic versatility and redundancy in microbially diverse, dynamic hydrothermal sediments.</title>
        <authorList>
            <person name="Dombrowski N."/>
            <person name="Teske A."/>
            <person name="Baker B.J."/>
        </authorList>
    </citation>
    <scope>NUCLEOTIDE SEQUENCE [LARGE SCALE GENOMIC DNA]</scope>
    <source>
        <strain evidence="3">B35_G9</strain>
    </source>
</reference>
<dbReference type="HAMAP" id="MF_00003">
    <property type="entry name" value="RbfA"/>
    <property type="match status" value="1"/>
</dbReference>
<evidence type="ECO:0000256" key="2">
    <source>
        <dbReference type="HAMAP-Rule" id="MF_00003"/>
    </source>
</evidence>
<dbReference type="PANTHER" id="PTHR33515">
    <property type="entry name" value="RIBOSOME-BINDING FACTOR A, CHLOROPLASTIC-RELATED"/>
    <property type="match status" value="1"/>
</dbReference>
<dbReference type="GO" id="GO:0005829">
    <property type="term" value="C:cytosol"/>
    <property type="evidence" value="ECO:0007669"/>
    <property type="project" value="TreeGrafter"/>
</dbReference>
<comment type="caution">
    <text evidence="3">The sequence shown here is derived from an EMBL/GenBank/DDBJ whole genome shotgun (WGS) entry which is preliminary data.</text>
</comment>
<comment type="similarity">
    <text evidence="2">Belongs to the RbfA family.</text>
</comment>
<comment type="subunit">
    <text evidence="2">Monomer. Binds 30S ribosomal subunits, but not 50S ribosomal subunits or 70S ribosomes.</text>
</comment>
<accession>A0A660S970</accession>
<dbReference type="InterPro" id="IPR023799">
    <property type="entry name" value="RbfA_dom_sf"/>
</dbReference>
<dbReference type="Proteomes" id="UP000282321">
    <property type="component" value="Unassembled WGS sequence"/>
</dbReference>
<dbReference type="InterPro" id="IPR015946">
    <property type="entry name" value="KH_dom-like_a/b"/>
</dbReference>
<organism evidence="3 4">
    <name type="scientific">candidate division TA06 bacterium</name>
    <dbReference type="NCBI Taxonomy" id="2250710"/>
    <lineage>
        <taxon>Bacteria</taxon>
        <taxon>Bacteria division TA06</taxon>
    </lineage>
</organism>
<dbReference type="GO" id="GO:0043024">
    <property type="term" value="F:ribosomal small subunit binding"/>
    <property type="evidence" value="ECO:0007669"/>
    <property type="project" value="TreeGrafter"/>
</dbReference>
<dbReference type="Gene3D" id="3.30.300.20">
    <property type="match status" value="1"/>
</dbReference>
<proteinExistence type="inferred from homology"/>
<protein>
    <recommendedName>
        <fullName evidence="2">Ribosome-binding factor A</fullName>
    </recommendedName>
</protein>
<dbReference type="EMBL" id="QNBC01000072">
    <property type="protein sequence ID" value="RKX65777.1"/>
    <property type="molecule type" value="Genomic_DNA"/>
</dbReference>
<comment type="subcellular location">
    <subcellularLocation>
        <location evidence="2">Cytoplasm</location>
    </subcellularLocation>
</comment>
<gene>
    <name evidence="2 3" type="primary">rbfA</name>
    <name evidence="3" type="ORF">DRP44_05585</name>
</gene>
<evidence type="ECO:0000313" key="3">
    <source>
        <dbReference type="EMBL" id="RKX65777.1"/>
    </source>
</evidence>
<dbReference type="InterPro" id="IPR000238">
    <property type="entry name" value="RbfA"/>
</dbReference>
<dbReference type="PANTHER" id="PTHR33515:SF1">
    <property type="entry name" value="RIBOSOME-BINDING FACTOR A, CHLOROPLASTIC-RELATED"/>
    <property type="match status" value="1"/>
</dbReference>
<dbReference type="AlphaFoldDB" id="A0A660S970"/>
<keyword evidence="1 2" id="KW-0690">Ribosome biogenesis</keyword>
<dbReference type="GO" id="GO:0030490">
    <property type="term" value="P:maturation of SSU-rRNA"/>
    <property type="evidence" value="ECO:0007669"/>
    <property type="project" value="UniProtKB-UniRule"/>
</dbReference>
<dbReference type="NCBIfam" id="TIGR00082">
    <property type="entry name" value="rbfA"/>
    <property type="match status" value="1"/>
</dbReference>
<evidence type="ECO:0000313" key="4">
    <source>
        <dbReference type="Proteomes" id="UP000282321"/>
    </source>
</evidence>
<comment type="function">
    <text evidence="2">One of several proteins that assist in the late maturation steps of the functional core of the 30S ribosomal subunit. Associates with free 30S ribosomal subunits (but not with 30S subunits that are part of 70S ribosomes or polysomes). Required for efficient processing of 16S rRNA. May interact with the 5'-terminal helix region of 16S rRNA.</text>
</comment>